<dbReference type="AlphaFoldDB" id="A0AAP0J834"/>
<dbReference type="EMBL" id="JBBNAF010000007">
    <property type="protein sequence ID" value="KAK9128011.1"/>
    <property type="molecule type" value="Genomic_DNA"/>
</dbReference>
<reference evidence="1 2" key="1">
    <citation type="submission" date="2024-01" db="EMBL/GenBank/DDBJ databases">
        <title>Genome assemblies of Stephania.</title>
        <authorList>
            <person name="Yang L."/>
        </authorList>
    </citation>
    <scope>NUCLEOTIDE SEQUENCE [LARGE SCALE GENOMIC DNA]</scope>
    <source>
        <strain evidence="1">YNDBR</strain>
        <tissue evidence="1">Leaf</tissue>
    </source>
</reference>
<sequence>MTRHHSIDFSLNFLEDISSVGIIEPLSHWNCMFNRTSFLESNSLATLFEFCP</sequence>
<gene>
    <name evidence="1" type="ORF">Syun_016808</name>
</gene>
<comment type="caution">
    <text evidence="1">The sequence shown here is derived from an EMBL/GenBank/DDBJ whole genome shotgun (WGS) entry which is preliminary data.</text>
</comment>
<dbReference type="Proteomes" id="UP001420932">
    <property type="component" value="Unassembled WGS sequence"/>
</dbReference>
<organism evidence="1 2">
    <name type="scientific">Stephania yunnanensis</name>
    <dbReference type="NCBI Taxonomy" id="152371"/>
    <lineage>
        <taxon>Eukaryota</taxon>
        <taxon>Viridiplantae</taxon>
        <taxon>Streptophyta</taxon>
        <taxon>Embryophyta</taxon>
        <taxon>Tracheophyta</taxon>
        <taxon>Spermatophyta</taxon>
        <taxon>Magnoliopsida</taxon>
        <taxon>Ranunculales</taxon>
        <taxon>Menispermaceae</taxon>
        <taxon>Menispermoideae</taxon>
        <taxon>Cissampelideae</taxon>
        <taxon>Stephania</taxon>
    </lineage>
</organism>
<keyword evidence="2" id="KW-1185">Reference proteome</keyword>
<accession>A0AAP0J834</accession>
<evidence type="ECO:0000313" key="2">
    <source>
        <dbReference type="Proteomes" id="UP001420932"/>
    </source>
</evidence>
<evidence type="ECO:0000313" key="1">
    <source>
        <dbReference type="EMBL" id="KAK9128011.1"/>
    </source>
</evidence>
<name>A0AAP0J834_9MAGN</name>
<protein>
    <submittedName>
        <fullName evidence="1">Uncharacterized protein</fullName>
    </submittedName>
</protein>
<proteinExistence type="predicted"/>